<keyword evidence="1" id="KW-0677">Repeat</keyword>
<evidence type="ECO:0000313" key="6">
    <source>
        <dbReference type="Proteomes" id="UP000076738"/>
    </source>
</evidence>
<accession>A0A167P7R2</accession>
<feature type="region of interest" description="Disordered" evidence="4">
    <location>
        <begin position="201"/>
        <end position="289"/>
    </location>
</feature>
<dbReference type="SUPFAM" id="SSF48403">
    <property type="entry name" value="Ankyrin repeat"/>
    <property type="match status" value="1"/>
</dbReference>
<gene>
    <name evidence="5" type="ORF">CALVIDRAFT_535143</name>
</gene>
<evidence type="ECO:0000256" key="3">
    <source>
        <dbReference type="PROSITE-ProRule" id="PRU00023"/>
    </source>
</evidence>
<feature type="compositionally biased region" description="Pro residues" evidence="4">
    <location>
        <begin position="689"/>
        <end position="702"/>
    </location>
</feature>
<dbReference type="STRING" id="1330018.A0A167P7R2"/>
<keyword evidence="6" id="KW-1185">Reference proteome</keyword>
<feature type="region of interest" description="Disordered" evidence="4">
    <location>
        <begin position="481"/>
        <end position="528"/>
    </location>
</feature>
<feature type="compositionally biased region" description="Low complexity" evidence="4">
    <location>
        <begin position="666"/>
        <end position="688"/>
    </location>
</feature>
<protein>
    <recommendedName>
        <fullName evidence="7">Ankyrin</fullName>
    </recommendedName>
</protein>
<dbReference type="Proteomes" id="UP000076738">
    <property type="component" value="Unassembled WGS sequence"/>
</dbReference>
<dbReference type="PROSITE" id="PS50297">
    <property type="entry name" value="ANK_REP_REGION"/>
    <property type="match status" value="1"/>
</dbReference>
<proteinExistence type="predicted"/>
<feature type="repeat" description="ANK" evidence="3">
    <location>
        <begin position="310"/>
        <end position="342"/>
    </location>
</feature>
<feature type="compositionally biased region" description="Basic and acidic residues" evidence="4">
    <location>
        <begin position="97"/>
        <end position="137"/>
    </location>
</feature>
<feature type="compositionally biased region" description="Basic residues" evidence="4">
    <location>
        <begin position="250"/>
        <end position="260"/>
    </location>
</feature>
<feature type="compositionally biased region" description="Basic and acidic residues" evidence="4">
    <location>
        <begin position="208"/>
        <end position="249"/>
    </location>
</feature>
<feature type="compositionally biased region" description="Pro residues" evidence="4">
    <location>
        <begin position="840"/>
        <end position="853"/>
    </location>
</feature>
<evidence type="ECO:0000256" key="2">
    <source>
        <dbReference type="ARBA" id="ARBA00023043"/>
    </source>
</evidence>
<feature type="region of interest" description="Disordered" evidence="4">
    <location>
        <begin position="13"/>
        <end position="137"/>
    </location>
</feature>
<feature type="region of interest" description="Disordered" evidence="4">
    <location>
        <begin position="834"/>
        <end position="853"/>
    </location>
</feature>
<dbReference type="AlphaFoldDB" id="A0A167P7R2"/>
<organism evidence="5 6">
    <name type="scientific">Calocera viscosa (strain TUFC12733)</name>
    <dbReference type="NCBI Taxonomy" id="1330018"/>
    <lineage>
        <taxon>Eukaryota</taxon>
        <taxon>Fungi</taxon>
        <taxon>Dikarya</taxon>
        <taxon>Basidiomycota</taxon>
        <taxon>Agaricomycotina</taxon>
        <taxon>Dacrymycetes</taxon>
        <taxon>Dacrymycetales</taxon>
        <taxon>Dacrymycetaceae</taxon>
        <taxon>Calocera</taxon>
    </lineage>
</organism>
<evidence type="ECO:0000256" key="4">
    <source>
        <dbReference type="SAM" id="MobiDB-lite"/>
    </source>
</evidence>
<keyword evidence="2 3" id="KW-0040">ANK repeat</keyword>
<feature type="region of interest" description="Disordered" evidence="4">
    <location>
        <begin position="605"/>
        <end position="625"/>
    </location>
</feature>
<feature type="compositionally biased region" description="Acidic residues" evidence="4">
    <location>
        <begin position="610"/>
        <end position="621"/>
    </location>
</feature>
<dbReference type="OrthoDB" id="442087at2759"/>
<dbReference type="Gene3D" id="1.25.40.20">
    <property type="entry name" value="Ankyrin repeat-containing domain"/>
    <property type="match status" value="1"/>
</dbReference>
<feature type="compositionally biased region" description="Polar residues" evidence="4">
    <location>
        <begin position="481"/>
        <end position="498"/>
    </location>
</feature>
<evidence type="ECO:0000256" key="1">
    <source>
        <dbReference type="ARBA" id="ARBA00022737"/>
    </source>
</evidence>
<reference evidence="5 6" key="1">
    <citation type="journal article" date="2016" name="Mol. Biol. Evol.">
        <title>Comparative Genomics of Early-Diverging Mushroom-Forming Fungi Provides Insights into the Origins of Lignocellulose Decay Capabilities.</title>
        <authorList>
            <person name="Nagy L.G."/>
            <person name="Riley R."/>
            <person name="Tritt A."/>
            <person name="Adam C."/>
            <person name="Daum C."/>
            <person name="Floudas D."/>
            <person name="Sun H."/>
            <person name="Yadav J.S."/>
            <person name="Pangilinan J."/>
            <person name="Larsson K.H."/>
            <person name="Matsuura K."/>
            <person name="Barry K."/>
            <person name="Labutti K."/>
            <person name="Kuo R."/>
            <person name="Ohm R.A."/>
            <person name="Bhattacharya S.S."/>
            <person name="Shirouzu T."/>
            <person name="Yoshinaga Y."/>
            <person name="Martin F.M."/>
            <person name="Grigoriev I.V."/>
            <person name="Hibbett D.S."/>
        </authorList>
    </citation>
    <scope>NUCLEOTIDE SEQUENCE [LARGE SCALE GENOMIC DNA]</scope>
    <source>
        <strain evidence="5 6">TUFC12733</strain>
    </source>
</reference>
<evidence type="ECO:0000313" key="5">
    <source>
        <dbReference type="EMBL" id="KZO98502.1"/>
    </source>
</evidence>
<feature type="compositionally biased region" description="Polar residues" evidence="4">
    <location>
        <begin position="887"/>
        <end position="898"/>
    </location>
</feature>
<feature type="region of interest" description="Disordered" evidence="4">
    <location>
        <begin position="887"/>
        <end position="982"/>
    </location>
</feature>
<name>A0A167P7R2_CALVF</name>
<dbReference type="PROSITE" id="PS50088">
    <property type="entry name" value="ANK_REPEAT"/>
    <property type="match status" value="1"/>
</dbReference>
<dbReference type="EMBL" id="KV417275">
    <property type="protein sequence ID" value="KZO98502.1"/>
    <property type="molecule type" value="Genomic_DNA"/>
</dbReference>
<dbReference type="InterPro" id="IPR036770">
    <property type="entry name" value="Ankyrin_rpt-contain_sf"/>
</dbReference>
<dbReference type="InterPro" id="IPR002110">
    <property type="entry name" value="Ankyrin_rpt"/>
</dbReference>
<dbReference type="Pfam" id="PF12796">
    <property type="entry name" value="Ank_2"/>
    <property type="match status" value="1"/>
</dbReference>
<dbReference type="PANTHER" id="PTHR24171">
    <property type="entry name" value="ANKYRIN REPEAT DOMAIN-CONTAINING PROTEIN 39-RELATED"/>
    <property type="match status" value="1"/>
</dbReference>
<feature type="compositionally biased region" description="Basic residues" evidence="4">
    <location>
        <begin position="957"/>
        <end position="970"/>
    </location>
</feature>
<dbReference type="SMART" id="SM00248">
    <property type="entry name" value="ANK"/>
    <property type="match status" value="2"/>
</dbReference>
<sequence length="982" mass="107412">MTAFLHSFDRAAFGLSDLPSPSPHKPSPVHSLSPAHLNGNGNGNASDTPSSSSSEESDTPLPAEKEVFRSGRFHPRATHALPVQLLAQEREEEDVPSWEREQAEDFAERQRLELRAGQAREGRERREGSSEEREVWMEEGREVDMGLELMPLSLPLRREEPRRTYAGQRLRRAAGEEEAGVAAERLDELLARVQARRVRPVQGGVAREALERRRAAEAQKRRMEEEAALRLRVEEKEKERREREEEEKKRERKREKRRRREERERRERAEEQERGERRERAFNAARNGDAQGVRREVAAGMLATGPEKGEGETLLHIAAGNGDLELVQWLIEHGADPKERDPSGKSAFHTALSSTHLPVIQHFLATFPASDGNDGIYSAPAPESNLKLALDTGNAQVLQVVLDSGLAQEGEVKDSLALFGQSHPGEEGLQGLLTTHLVSLTPPAVPTHTSEGEEKLSRKQRKLLEKKARARARAEELGLVRTSTRSVQEQEAVDTTVQHGEDGAGAGVPEPAVTYEEPPSSEGASDEEVEQHTGAAGVTILAPVAEPVEAEVKAKAEAEVEQEVENQVDAPVGGQVEEEELDIEAPPSPFLRPVFRIGTYSAPPRYVSLPDDDEEEEDVEEPERAVDDAGFRSLSLFRWSVPQVPAHDDAYEAYSPLPPVPKEPVYPYQPSAFTEHSPSPYSSASYPHTPSPPMPVPSPPQPLTHSHSHSHLWQTEVSPGGVMTGGEKFLFGMLGGAPPTPPEPLPFDGRYELFQEQGFYEPEPGPPGFPYQQQSEPYHETYASPSYTHVPVAMTPPPSLSARPINTALNAFAQPFVPRFNSVTLAGASITPPTEVQTPIPRPVTPPSLDTPPYVPLSNTVSRNSTELSSPVAPNTPVNCAEVVQSQMLPPGKGTSSVPPKKAMQPATPADVDAAADETEEQVYTVRLPGSRSASQSPAPTVLPDELPDVKPQPAGKGKHKKWYKGRAARAKATGAEPASAV</sequence>
<feature type="region of interest" description="Disordered" evidence="4">
    <location>
        <begin position="666"/>
        <end position="711"/>
    </location>
</feature>
<feature type="compositionally biased region" description="Basic and acidic residues" evidence="4">
    <location>
        <begin position="261"/>
        <end position="281"/>
    </location>
</feature>
<evidence type="ECO:0008006" key="7">
    <source>
        <dbReference type="Google" id="ProtNLM"/>
    </source>
</evidence>